<feature type="domain" description="AB hydrolase-1" evidence="3">
    <location>
        <begin position="76"/>
        <end position="316"/>
    </location>
</feature>
<dbReference type="STRING" id="595528.A0A0D2WRS9"/>
<evidence type="ECO:0000313" key="4">
    <source>
        <dbReference type="EMBL" id="KJE94695.1"/>
    </source>
</evidence>
<dbReference type="Gene3D" id="3.40.50.1820">
    <property type="entry name" value="alpha/beta hydrolase"/>
    <property type="match status" value="1"/>
</dbReference>
<proteinExistence type="inferred from homology"/>
<dbReference type="Pfam" id="PF00561">
    <property type="entry name" value="Abhydrolase_1"/>
    <property type="match status" value="1"/>
</dbReference>
<comment type="similarity">
    <text evidence="1">Belongs to the AB hydrolase superfamily.</text>
</comment>
<gene>
    <name evidence="4" type="ORF">CAOG_005298</name>
</gene>
<evidence type="ECO:0000256" key="1">
    <source>
        <dbReference type="ARBA" id="ARBA00008645"/>
    </source>
</evidence>
<dbReference type="OrthoDB" id="8119704at2759"/>
<protein>
    <recommendedName>
        <fullName evidence="3">AB hydrolase-1 domain-containing protein</fullName>
    </recommendedName>
</protein>
<accession>A0A0D2WRS9</accession>
<dbReference type="GO" id="GO:0052689">
    <property type="term" value="F:carboxylic ester hydrolase activity"/>
    <property type="evidence" value="ECO:0007669"/>
    <property type="project" value="TreeGrafter"/>
</dbReference>
<dbReference type="SUPFAM" id="SSF53474">
    <property type="entry name" value="alpha/beta-Hydrolases"/>
    <property type="match status" value="1"/>
</dbReference>
<dbReference type="Proteomes" id="UP000008743">
    <property type="component" value="Unassembled WGS sequence"/>
</dbReference>
<evidence type="ECO:0000313" key="5">
    <source>
        <dbReference type="Proteomes" id="UP000008743"/>
    </source>
</evidence>
<dbReference type="PhylomeDB" id="A0A0D2WRS9"/>
<dbReference type="InterPro" id="IPR000073">
    <property type="entry name" value="AB_hydrolase_1"/>
</dbReference>
<organism evidence="4 5">
    <name type="scientific">Capsaspora owczarzaki (strain ATCC 30864)</name>
    <dbReference type="NCBI Taxonomy" id="595528"/>
    <lineage>
        <taxon>Eukaryota</taxon>
        <taxon>Filasterea</taxon>
        <taxon>Capsaspora</taxon>
    </lineage>
</organism>
<dbReference type="PANTHER" id="PTHR46118">
    <property type="entry name" value="PROTEIN ABHD11"/>
    <property type="match status" value="1"/>
</dbReference>
<dbReference type="InterPro" id="IPR029058">
    <property type="entry name" value="AB_hydrolase_fold"/>
</dbReference>
<evidence type="ECO:0000256" key="2">
    <source>
        <dbReference type="ARBA" id="ARBA00022801"/>
    </source>
</evidence>
<dbReference type="InParanoid" id="A0A0D2WRS9"/>
<sequence length="342" mass="37568">MFHHFTAISPCSRVGRAFGSIITRSRIHTCVAPLQSRHGQHAHSGDHHTAVKLAFNHYAPPAHHQTTTNSINNNVPLLLIHGLYGSKRNWASIGKALAHDPTAPRHVFTLDLRNHGESPHSDTMSYSAMVSDVLRFMDDRGVSQPPVMLGHSMGGKVVMTLAMEHPDRIAAPIIADMAPFDFLALPEVSELRAIVAAMQKVDLAQATSPSEVEDQLKPTIPNTAVRKFIMTNLAPTHSEHGPRFRWLANIDVIARDFPQLAAFPHAPGLIYDGRAYFLAGSKARYVTLPAAIDAIHDLFPNNTIEYLDAGHWLHAEATTAFLAKVRGYLSAVDAREKSTLSF</sequence>
<dbReference type="FunCoup" id="A0A0D2WRS9">
    <property type="interactions" value="211"/>
</dbReference>
<dbReference type="AlphaFoldDB" id="A0A0D2WRS9"/>
<keyword evidence="2" id="KW-0378">Hydrolase</keyword>
<reference evidence="5" key="1">
    <citation type="submission" date="2011-02" db="EMBL/GenBank/DDBJ databases">
        <title>The Genome Sequence of Capsaspora owczarzaki ATCC 30864.</title>
        <authorList>
            <person name="Russ C."/>
            <person name="Cuomo C."/>
            <person name="Burger G."/>
            <person name="Gray M.W."/>
            <person name="Holland P.W.H."/>
            <person name="King N."/>
            <person name="Lang F.B.F."/>
            <person name="Roger A.J."/>
            <person name="Ruiz-Trillo I."/>
            <person name="Young S.K."/>
            <person name="Zeng Q."/>
            <person name="Gargeya S."/>
            <person name="Alvarado L."/>
            <person name="Berlin A."/>
            <person name="Chapman S.B."/>
            <person name="Chen Z."/>
            <person name="Freedman E."/>
            <person name="Gellesch M."/>
            <person name="Goldberg J."/>
            <person name="Griggs A."/>
            <person name="Gujja S."/>
            <person name="Heilman E."/>
            <person name="Heiman D."/>
            <person name="Howarth C."/>
            <person name="Mehta T."/>
            <person name="Neiman D."/>
            <person name="Pearson M."/>
            <person name="Roberts A."/>
            <person name="Saif S."/>
            <person name="Shea T."/>
            <person name="Shenoy N."/>
            <person name="Sisk P."/>
            <person name="Stolte C."/>
            <person name="Sykes S."/>
            <person name="White J."/>
            <person name="Yandava C."/>
            <person name="Haas B."/>
            <person name="Nusbaum C."/>
            <person name="Birren B."/>
        </authorList>
    </citation>
    <scope>NUCLEOTIDE SEQUENCE</scope>
    <source>
        <strain evidence="5">ATCC 30864</strain>
    </source>
</reference>
<dbReference type="EMBL" id="KE346367">
    <property type="protein sequence ID" value="KJE94695.1"/>
    <property type="molecule type" value="Genomic_DNA"/>
</dbReference>
<name>A0A0D2WRS9_CAPO3</name>
<dbReference type="eggNOG" id="KOG2382">
    <property type="taxonomic scope" value="Eukaryota"/>
</dbReference>
<dbReference type="PANTHER" id="PTHR46118:SF4">
    <property type="entry name" value="PROTEIN ABHD11"/>
    <property type="match status" value="1"/>
</dbReference>
<evidence type="ECO:0000259" key="3">
    <source>
        <dbReference type="Pfam" id="PF00561"/>
    </source>
</evidence>
<keyword evidence="5" id="KW-1185">Reference proteome</keyword>